<reference evidence="5 6" key="1">
    <citation type="submission" date="2018-07" db="EMBL/GenBank/DDBJ databases">
        <title>Freshwater and sediment microbial communities from various areas in North America, analyzing microbe dynamics in response to fracking.</title>
        <authorList>
            <person name="Lamendella R."/>
        </authorList>
    </citation>
    <scope>NUCLEOTIDE SEQUENCE [LARGE SCALE GENOMIC DNA]</scope>
    <source>
        <strain evidence="5 6">160A</strain>
    </source>
</reference>
<keyword evidence="1 3" id="KW-0597">Phosphoprotein</keyword>
<evidence type="ECO:0000259" key="4">
    <source>
        <dbReference type="PROSITE" id="PS50110"/>
    </source>
</evidence>
<dbReference type="PROSITE" id="PS50110">
    <property type="entry name" value="RESPONSE_REGULATORY"/>
    <property type="match status" value="1"/>
</dbReference>
<dbReference type="OrthoDB" id="9796457at2"/>
<dbReference type="RefSeq" id="WP_106153900.1">
    <property type="nucleotide sequence ID" value="NZ_PVTS01000014.1"/>
</dbReference>
<dbReference type="SMART" id="SM00448">
    <property type="entry name" value="REC"/>
    <property type="match status" value="1"/>
</dbReference>
<dbReference type="GO" id="GO:0000160">
    <property type="term" value="P:phosphorelay signal transduction system"/>
    <property type="evidence" value="ECO:0007669"/>
    <property type="project" value="UniProtKB-KW"/>
</dbReference>
<keyword evidence="2" id="KW-0902">Two-component regulatory system</keyword>
<dbReference type="EMBL" id="QPIZ01000013">
    <property type="protein sequence ID" value="RCW33244.1"/>
    <property type="molecule type" value="Genomic_DNA"/>
</dbReference>
<name>A0A2T0XCG9_9BACT</name>
<gene>
    <name evidence="5" type="ORF">DFO77_1139</name>
</gene>
<dbReference type="Gene3D" id="3.40.50.2300">
    <property type="match status" value="1"/>
</dbReference>
<protein>
    <submittedName>
        <fullName evidence="5">CheY-like chemotaxis protein</fullName>
    </submittedName>
</protein>
<feature type="modified residue" description="4-aspartylphosphate" evidence="3">
    <location>
        <position position="62"/>
    </location>
</feature>
<dbReference type="InterPro" id="IPR001789">
    <property type="entry name" value="Sig_transdc_resp-reg_receiver"/>
</dbReference>
<dbReference type="AlphaFoldDB" id="A0A2T0XCG9"/>
<dbReference type="PANTHER" id="PTHR45339:SF1">
    <property type="entry name" value="HYBRID SIGNAL TRANSDUCTION HISTIDINE KINASE J"/>
    <property type="match status" value="1"/>
</dbReference>
<dbReference type="InterPro" id="IPR011006">
    <property type="entry name" value="CheY-like_superfamily"/>
</dbReference>
<accession>A0A2T0XCG9</accession>
<evidence type="ECO:0000256" key="1">
    <source>
        <dbReference type="ARBA" id="ARBA00022553"/>
    </source>
</evidence>
<dbReference type="STRING" id="1168289.GCA_000259075_01292"/>
<dbReference type="PANTHER" id="PTHR45339">
    <property type="entry name" value="HYBRID SIGNAL TRANSDUCTION HISTIDINE KINASE J"/>
    <property type="match status" value="1"/>
</dbReference>
<evidence type="ECO:0000313" key="5">
    <source>
        <dbReference type="EMBL" id="RCW33244.1"/>
    </source>
</evidence>
<dbReference type="Pfam" id="PF00072">
    <property type="entry name" value="Response_reg"/>
    <property type="match status" value="1"/>
</dbReference>
<evidence type="ECO:0000313" key="6">
    <source>
        <dbReference type="Proteomes" id="UP000252733"/>
    </source>
</evidence>
<evidence type="ECO:0000256" key="2">
    <source>
        <dbReference type="ARBA" id="ARBA00023012"/>
    </source>
</evidence>
<evidence type="ECO:0000256" key="3">
    <source>
        <dbReference type="PROSITE-ProRule" id="PRU00169"/>
    </source>
</evidence>
<dbReference type="CDD" id="cd17546">
    <property type="entry name" value="REC_hyHK_CKI1_RcsC-like"/>
    <property type="match status" value="1"/>
</dbReference>
<dbReference type="Proteomes" id="UP000252733">
    <property type="component" value="Unassembled WGS sequence"/>
</dbReference>
<sequence length="127" mass="13913">MHTSTRKKSSGIILLAEDDKLSVSYFKAVLSSEGFDVIHVDNGIDAVEKVRSNPELSLVLMDIKMPQKSGVEAAREIRSFNTALPLIAQTAFALAGDKETILGAGFNAYITKPVSREDLLDMVKRFL</sequence>
<feature type="domain" description="Response regulatory" evidence="4">
    <location>
        <begin position="12"/>
        <end position="127"/>
    </location>
</feature>
<proteinExistence type="predicted"/>
<organism evidence="5 6">
    <name type="scientific">Marinilabilia salmonicolor</name>
    <dbReference type="NCBI Taxonomy" id="989"/>
    <lineage>
        <taxon>Bacteria</taxon>
        <taxon>Pseudomonadati</taxon>
        <taxon>Bacteroidota</taxon>
        <taxon>Bacteroidia</taxon>
        <taxon>Marinilabiliales</taxon>
        <taxon>Marinilabiliaceae</taxon>
        <taxon>Marinilabilia</taxon>
    </lineage>
</organism>
<keyword evidence="6" id="KW-1185">Reference proteome</keyword>
<dbReference type="SUPFAM" id="SSF52172">
    <property type="entry name" value="CheY-like"/>
    <property type="match status" value="1"/>
</dbReference>
<comment type="caution">
    <text evidence="5">The sequence shown here is derived from an EMBL/GenBank/DDBJ whole genome shotgun (WGS) entry which is preliminary data.</text>
</comment>